<keyword evidence="3" id="KW-1185">Reference proteome</keyword>
<dbReference type="EMBL" id="CP071793">
    <property type="protein sequence ID" value="QTD48469.1"/>
    <property type="molecule type" value="Genomic_DNA"/>
</dbReference>
<dbReference type="InterPro" id="IPR019734">
    <property type="entry name" value="TPR_rpt"/>
</dbReference>
<dbReference type="SUPFAM" id="SSF48452">
    <property type="entry name" value="TPR-like"/>
    <property type="match status" value="2"/>
</dbReference>
<dbReference type="AlphaFoldDB" id="A0A8A4TED8"/>
<dbReference type="InterPro" id="IPR011990">
    <property type="entry name" value="TPR-like_helical_dom_sf"/>
</dbReference>
<reference evidence="2" key="1">
    <citation type="submission" date="2021-03" db="EMBL/GenBank/DDBJ databases">
        <title>Acanthopleuribacteraceae sp. M133.</title>
        <authorList>
            <person name="Wang G."/>
        </authorList>
    </citation>
    <scope>NUCLEOTIDE SEQUENCE</scope>
    <source>
        <strain evidence="2">M133</strain>
    </source>
</reference>
<evidence type="ECO:0000313" key="2">
    <source>
        <dbReference type="EMBL" id="QTD48469.1"/>
    </source>
</evidence>
<dbReference type="SMART" id="SM00028">
    <property type="entry name" value="TPR"/>
    <property type="match status" value="5"/>
</dbReference>
<protein>
    <recommendedName>
        <fullName evidence="4">Tetratricopeptide repeat protein</fullName>
    </recommendedName>
</protein>
<dbReference type="Pfam" id="PF13181">
    <property type="entry name" value="TPR_8"/>
    <property type="match status" value="1"/>
</dbReference>
<sequence length="359" mass="39557">MKKRSKFAILALSLGMALTCTAHPPMADDVHGPHVADPNAVLNQSSDALLPPLLDLAETYRLTNRYVHSRALLELGLDVAPDSASPNAWKARILQQLGRTLTRQGHFDAADDVLSEARQLATEGRDDLTRAAALNAMGNNMLVQCGFETELIFDALTALHEQAWAIHRELVVATPADPRAWSGLGESLFHMGYLAERAGHPKRAAARYREGAAAAEKGGNPVVLGYCLRHLGQIALNENRLAEAELYFRRCVTARSRAGSVSGTGFAISTLATFLYEHRRDTDTAIAWLSEGLRVTRRTQAHAATAVQLLDLARIHLAEHRMDEAVKYGKECLDLARRHELRRVREEAERLLVEARDGQ</sequence>
<dbReference type="RefSeq" id="WP_237378125.1">
    <property type="nucleotide sequence ID" value="NZ_CP071793.1"/>
</dbReference>
<evidence type="ECO:0008006" key="4">
    <source>
        <dbReference type="Google" id="ProtNLM"/>
    </source>
</evidence>
<name>A0A8A4TED8_SULCO</name>
<feature type="chain" id="PRO_5035160520" description="Tetratricopeptide repeat protein" evidence="1">
    <location>
        <begin position="23"/>
        <end position="359"/>
    </location>
</feature>
<evidence type="ECO:0000256" key="1">
    <source>
        <dbReference type="SAM" id="SignalP"/>
    </source>
</evidence>
<organism evidence="2 3">
    <name type="scientific">Sulfidibacter corallicola</name>
    <dbReference type="NCBI Taxonomy" id="2818388"/>
    <lineage>
        <taxon>Bacteria</taxon>
        <taxon>Pseudomonadati</taxon>
        <taxon>Acidobacteriota</taxon>
        <taxon>Holophagae</taxon>
        <taxon>Acanthopleuribacterales</taxon>
        <taxon>Acanthopleuribacteraceae</taxon>
        <taxon>Sulfidibacter</taxon>
    </lineage>
</organism>
<keyword evidence="1" id="KW-0732">Signal</keyword>
<dbReference type="Gene3D" id="1.25.40.10">
    <property type="entry name" value="Tetratricopeptide repeat domain"/>
    <property type="match status" value="1"/>
</dbReference>
<accession>A0A8A4TED8</accession>
<proteinExistence type="predicted"/>
<gene>
    <name evidence="2" type="ORF">J3U87_23060</name>
</gene>
<dbReference type="KEGG" id="scor:J3U87_23060"/>
<dbReference type="Proteomes" id="UP000663929">
    <property type="component" value="Chromosome"/>
</dbReference>
<evidence type="ECO:0000313" key="3">
    <source>
        <dbReference type="Proteomes" id="UP000663929"/>
    </source>
</evidence>
<feature type="signal peptide" evidence="1">
    <location>
        <begin position="1"/>
        <end position="22"/>
    </location>
</feature>